<feature type="transmembrane region" description="Helical" evidence="9">
    <location>
        <begin position="335"/>
        <end position="353"/>
    </location>
</feature>
<feature type="transmembrane region" description="Helical" evidence="9">
    <location>
        <begin position="131"/>
        <end position="151"/>
    </location>
</feature>
<accession>A0A1G7QKU6</accession>
<evidence type="ECO:0000256" key="2">
    <source>
        <dbReference type="ARBA" id="ARBA00022475"/>
    </source>
</evidence>
<dbReference type="InterPro" id="IPR038731">
    <property type="entry name" value="RgtA/B/C-like"/>
</dbReference>
<keyword evidence="3" id="KW-0328">Glycosyltransferase</keyword>
<gene>
    <name evidence="12" type="ORF">SAMN05660324_1522</name>
</gene>
<feature type="transmembrane region" description="Helical" evidence="9">
    <location>
        <begin position="179"/>
        <end position="197"/>
    </location>
</feature>
<feature type="transmembrane region" description="Helical" evidence="9">
    <location>
        <begin position="359"/>
        <end position="379"/>
    </location>
</feature>
<feature type="region of interest" description="Disordered" evidence="8">
    <location>
        <begin position="463"/>
        <end position="526"/>
    </location>
</feature>
<evidence type="ECO:0000256" key="7">
    <source>
        <dbReference type="ARBA" id="ARBA00023136"/>
    </source>
</evidence>
<keyword evidence="5 9" id="KW-0812">Transmembrane</keyword>
<dbReference type="GO" id="GO:0009103">
    <property type="term" value="P:lipopolysaccharide biosynthetic process"/>
    <property type="evidence" value="ECO:0007669"/>
    <property type="project" value="UniProtKB-ARBA"/>
</dbReference>
<dbReference type="GO" id="GO:0005886">
    <property type="term" value="C:plasma membrane"/>
    <property type="evidence" value="ECO:0007669"/>
    <property type="project" value="UniProtKB-SubCell"/>
</dbReference>
<feature type="compositionally biased region" description="Gly residues" evidence="8">
    <location>
        <begin position="482"/>
        <end position="498"/>
    </location>
</feature>
<feature type="transmembrane region" description="Helical" evidence="9">
    <location>
        <begin position="203"/>
        <end position="221"/>
    </location>
</feature>
<evidence type="ECO:0000256" key="3">
    <source>
        <dbReference type="ARBA" id="ARBA00022676"/>
    </source>
</evidence>
<feature type="transmembrane region" description="Helical" evidence="9">
    <location>
        <begin position="436"/>
        <end position="454"/>
    </location>
</feature>
<dbReference type="GO" id="GO:0010041">
    <property type="term" value="P:response to iron(III) ion"/>
    <property type="evidence" value="ECO:0007669"/>
    <property type="project" value="TreeGrafter"/>
</dbReference>
<keyword evidence="7 9" id="KW-0472">Membrane</keyword>
<feature type="transmembrane region" description="Helical" evidence="9">
    <location>
        <begin position="304"/>
        <end position="323"/>
    </location>
</feature>
<evidence type="ECO:0000256" key="6">
    <source>
        <dbReference type="ARBA" id="ARBA00022989"/>
    </source>
</evidence>
<keyword evidence="4 12" id="KW-0808">Transferase</keyword>
<feature type="transmembrane region" description="Helical" evidence="9">
    <location>
        <begin position="409"/>
        <end position="429"/>
    </location>
</feature>
<dbReference type="Pfam" id="PF13231">
    <property type="entry name" value="PMT_2"/>
    <property type="match status" value="1"/>
</dbReference>
<dbReference type="Pfam" id="PF24878">
    <property type="entry name" value="YkcB_C"/>
    <property type="match status" value="1"/>
</dbReference>
<evidence type="ECO:0000256" key="9">
    <source>
        <dbReference type="SAM" id="Phobius"/>
    </source>
</evidence>
<comment type="subcellular location">
    <subcellularLocation>
        <location evidence="1">Cell membrane</location>
        <topology evidence="1">Multi-pass membrane protein</topology>
    </subcellularLocation>
</comment>
<protein>
    <submittedName>
        <fullName evidence="12">4-amino-4-deoxy-L-arabinose transferase</fullName>
    </submittedName>
</protein>
<name>A0A1G7QKU6_9ACTN</name>
<evidence type="ECO:0000256" key="5">
    <source>
        <dbReference type="ARBA" id="ARBA00022692"/>
    </source>
</evidence>
<feature type="compositionally biased region" description="Low complexity" evidence="8">
    <location>
        <begin position="9"/>
        <end position="21"/>
    </location>
</feature>
<feature type="domain" description="Glycosyltransferase RgtA/B/C/D-like" evidence="10">
    <location>
        <begin position="82"/>
        <end position="238"/>
    </location>
</feature>
<evidence type="ECO:0000313" key="12">
    <source>
        <dbReference type="EMBL" id="SDF99171.1"/>
    </source>
</evidence>
<dbReference type="InterPro" id="IPR050297">
    <property type="entry name" value="LipidA_mod_glycosyltrf_83"/>
</dbReference>
<evidence type="ECO:0000256" key="1">
    <source>
        <dbReference type="ARBA" id="ARBA00004651"/>
    </source>
</evidence>
<keyword evidence="6 9" id="KW-1133">Transmembrane helix</keyword>
<organism evidence="12 13">
    <name type="scientific">Klenkia brasiliensis</name>
    <dbReference type="NCBI Taxonomy" id="333142"/>
    <lineage>
        <taxon>Bacteria</taxon>
        <taxon>Bacillati</taxon>
        <taxon>Actinomycetota</taxon>
        <taxon>Actinomycetes</taxon>
        <taxon>Geodermatophilales</taxon>
        <taxon>Geodermatophilaceae</taxon>
        <taxon>Klenkia</taxon>
    </lineage>
</organism>
<proteinExistence type="predicted"/>
<evidence type="ECO:0000313" key="13">
    <source>
        <dbReference type="Proteomes" id="UP000198863"/>
    </source>
</evidence>
<keyword evidence="13" id="KW-1185">Reference proteome</keyword>
<reference evidence="13" key="1">
    <citation type="submission" date="2016-10" db="EMBL/GenBank/DDBJ databases">
        <authorList>
            <person name="Varghese N."/>
            <person name="Submissions S."/>
        </authorList>
    </citation>
    <scope>NUCLEOTIDE SEQUENCE [LARGE SCALE GENOMIC DNA]</scope>
    <source>
        <strain evidence="13">DSM 44526</strain>
    </source>
</reference>
<dbReference type="AlphaFoldDB" id="A0A1G7QKU6"/>
<feature type="transmembrane region" description="Helical" evidence="9">
    <location>
        <begin position="103"/>
        <end position="124"/>
    </location>
</feature>
<dbReference type="Proteomes" id="UP000198863">
    <property type="component" value="Unassembled WGS sequence"/>
</dbReference>
<dbReference type="EMBL" id="FNCF01000002">
    <property type="protein sequence ID" value="SDF99171.1"/>
    <property type="molecule type" value="Genomic_DNA"/>
</dbReference>
<evidence type="ECO:0000259" key="10">
    <source>
        <dbReference type="Pfam" id="PF13231"/>
    </source>
</evidence>
<sequence>MPVTSLLDAPAAPAGTPGPARPRWARPALAALLAATAVLHLWGLSANGYGNEFYAAAAQAGSQSWKAFFFGSLDAGNSITVDKTPASLWVMGLSVRLFGLSSWSLLVPQALMGVATVALVVAAVRRTVGRAGPALLAGAAMALTPVAVLMFRFDNPDALLVLLLTAAGYALVRALGSPWALRWVVLAGALVGTAFLAKMLQAFLVLPGFALVYLVVAPGPVRRRLGHLLAAGAALLVAGGWWVAVVQLWPAGSRPYVGGSTDDSVLELALGYNGLDRLDGSGAGPRSGDPGLLRMFGADLGGQVAWLLPAAIIALVAGLVWTARRPRTDQVRAGLLVWGSWLVVTALVLSLMSGTFHGYYTVAMAPAVAALVGIGAGLAWQRGARVVLAATAAVTAVWAWVLLGRSADFLPWLRWAVLVLGLAAAVGLVIGRLRRLAAAVAVVAVLAGPTAYAVQTVATSHTGSMPTAGPTVAGGTSAFAGPRGGGTRPSSGSPGGVPSGSDDGQFPGGQATTGRGDRPAGAGGDRTASADVVALLEPGAGSYRWVAATIGSQTAALYQLATGDPVMAIGGFSGRDPSPTLAQFQAWVAAGDVHWFIGDGTGRGGGGPASRIGQWVAATFTAQTVDGETVYDLTSPAS</sequence>
<evidence type="ECO:0000256" key="8">
    <source>
        <dbReference type="SAM" id="MobiDB-lite"/>
    </source>
</evidence>
<keyword evidence="2" id="KW-1003">Cell membrane</keyword>
<dbReference type="PANTHER" id="PTHR33908:SF3">
    <property type="entry name" value="UNDECAPRENYL PHOSPHATE-ALPHA-4-AMINO-4-DEOXY-L-ARABINOSE ARABINOSYL TRANSFERASE"/>
    <property type="match status" value="1"/>
</dbReference>
<feature type="transmembrane region" description="Helical" evidence="9">
    <location>
        <begin position="228"/>
        <end position="249"/>
    </location>
</feature>
<evidence type="ECO:0000259" key="11">
    <source>
        <dbReference type="Pfam" id="PF24878"/>
    </source>
</evidence>
<dbReference type="PANTHER" id="PTHR33908">
    <property type="entry name" value="MANNOSYLTRANSFERASE YKCB-RELATED"/>
    <property type="match status" value="1"/>
</dbReference>
<feature type="transmembrane region" description="Helical" evidence="9">
    <location>
        <begin position="157"/>
        <end position="172"/>
    </location>
</feature>
<feature type="region of interest" description="Disordered" evidence="8">
    <location>
        <begin position="1"/>
        <end position="21"/>
    </location>
</feature>
<dbReference type="GO" id="GO:0016763">
    <property type="term" value="F:pentosyltransferase activity"/>
    <property type="evidence" value="ECO:0007669"/>
    <property type="project" value="TreeGrafter"/>
</dbReference>
<feature type="domain" description="Putative mannosyltransferase YkcA/B-like C-terminal" evidence="11">
    <location>
        <begin position="533"/>
        <end position="618"/>
    </location>
</feature>
<dbReference type="InterPro" id="IPR056785">
    <property type="entry name" value="YkcA/B-like_C"/>
</dbReference>
<evidence type="ECO:0000256" key="4">
    <source>
        <dbReference type="ARBA" id="ARBA00022679"/>
    </source>
</evidence>
<feature type="transmembrane region" description="Helical" evidence="9">
    <location>
        <begin position="386"/>
        <end position="403"/>
    </location>
</feature>